<evidence type="ECO:0000256" key="4">
    <source>
        <dbReference type="ARBA" id="ARBA00022737"/>
    </source>
</evidence>
<dbReference type="GO" id="GO:0000981">
    <property type="term" value="F:DNA-binding transcription factor activity, RNA polymerase II-specific"/>
    <property type="evidence" value="ECO:0007669"/>
    <property type="project" value="TreeGrafter"/>
</dbReference>
<proteinExistence type="inferred from homology"/>
<protein>
    <recommendedName>
        <fullName evidence="12">C2H2-type domain-containing protein</fullName>
    </recommendedName>
</protein>
<comment type="similarity">
    <text evidence="2">Belongs to the krueppel C2H2-type zinc-finger protein family.</text>
</comment>
<feature type="domain" description="C2H2-type" evidence="12">
    <location>
        <begin position="274"/>
        <end position="301"/>
    </location>
</feature>
<keyword evidence="4" id="KW-0677">Repeat</keyword>
<dbReference type="Ensembl" id="ENSEBUT00000009515.1">
    <property type="protein sequence ID" value="ENSEBUP00000008998.1"/>
    <property type="gene ID" value="ENSEBUG00000005816.1"/>
</dbReference>
<dbReference type="PROSITE" id="PS50157">
    <property type="entry name" value="ZINC_FINGER_C2H2_2"/>
    <property type="match status" value="6"/>
</dbReference>
<dbReference type="Pfam" id="PF00096">
    <property type="entry name" value="zf-C2H2"/>
    <property type="match status" value="2"/>
</dbReference>
<dbReference type="FunFam" id="3.30.160.60:FF:000759">
    <property type="entry name" value="zinc finger protein 16"/>
    <property type="match status" value="1"/>
</dbReference>
<dbReference type="Proteomes" id="UP000694388">
    <property type="component" value="Unplaced"/>
</dbReference>
<dbReference type="FunFam" id="3.30.160.60:FF:001228">
    <property type="entry name" value="Zinc finger protein 236"/>
    <property type="match status" value="1"/>
</dbReference>
<feature type="domain" description="C2H2-type" evidence="12">
    <location>
        <begin position="218"/>
        <end position="245"/>
    </location>
</feature>
<organism evidence="13 14">
    <name type="scientific">Eptatretus burgeri</name>
    <name type="common">Inshore hagfish</name>
    <dbReference type="NCBI Taxonomy" id="7764"/>
    <lineage>
        <taxon>Eukaryota</taxon>
        <taxon>Metazoa</taxon>
        <taxon>Chordata</taxon>
        <taxon>Craniata</taxon>
        <taxon>Vertebrata</taxon>
        <taxon>Cyclostomata</taxon>
        <taxon>Myxini</taxon>
        <taxon>Myxiniformes</taxon>
        <taxon>Myxinidae</taxon>
        <taxon>Eptatretinae</taxon>
        <taxon>Eptatretus</taxon>
    </lineage>
</organism>
<keyword evidence="10" id="KW-0539">Nucleus</keyword>
<dbReference type="PANTHER" id="PTHR23226:SF416">
    <property type="entry name" value="FI01424P"/>
    <property type="match status" value="1"/>
</dbReference>
<evidence type="ECO:0000256" key="3">
    <source>
        <dbReference type="ARBA" id="ARBA00022723"/>
    </source>
</evidence>
<dbReference type="Pfam" id="PF13465">
    <property type="entry name" value="zf-H2C2_2"/>
    <property type="match status" value="1"/>
</dbReference>
<dbReference type="GeneTree" id="ENSGT01150000286971"/>
<evidence type="ECO:0000256" key="1">
    <source>
        <dbReference type="ARBA" id="ARBA00004123"/>
    </source>
</evidence>
<keyword evidence="14" id="KW-1185">Reference proteome</keyword>
<keyword evidence="7" id="KW-0805">Transcription regulation</keyword>
<dbReference type="AlphaFoldDB" id="A0A8C4Q2H6"/>
<evidence type="ECO:0000256" key="5">
    <source>
        <dbReference type="ARBA" id="ARBA00022771"/>
    </source>
</evidence>
<evidence type="ECO:0000313" key="13">
    <source>
        <dbReference type="Ensembl" id="ENSEBUP00000008998.1"/>
    </source>
</evidence>
<dbReference type="PANTHER" id="PTHR23226">
    <property type="entry name" value="ZINC FINGER AND SCAN DOMAIN-CONTAINING"/>
    <property type="match status" value="1"/>
</dbReference>
<dbReference type="SUPFAM" id="SSF57667">
    <property type="entry name" value="beta-beta-alpha zinc fingers"/>
    <property type="match status" value="3"/>
</dbReference>
<evidence type="ECO:0000259" key="12">
    <source>
        <dbReference type="PROSITE" id="PS50157"/>
    </source>
</evidence>
<dbReference type="Pfam" id="PF13912">
    <property type="entry name" value="zf-C2H2_6"/>
    <property type="match status" value="1"/>
</dbReference>
<evidence type="ECO:0000256" key="11">
    <source>
        <dbReference type="PROSITE-ProRule" id="PRU00042"/>
    </source>
</evidence>
<dbReference type="InterPro" id="IPR013087">
    <property type="entry name" value="Znf_C2H2_type"/>
</dbReference>
<feature type="domain" description="C2H2-type" evidence="12">
    <location>
        <begin position="162"/>
        <end position="189"/>
    </location>
</feature>
<dbReference type="PROSITE" id="PS00028">
    <property type="entry name" value="ZINC_FINGER_C2H2_1"/>
    <property type="match status" value="5"/>
</dbReference>
<keyword evidence="9" id="KW-0804">Transcription</keyword>
<feature type="domain" description="C2H2-type" evidence="12">
    <location>
        <begin position="190"/>
        <end position="217"/>
    </location>
</feature>
<keyword evidence="6" id="KW-0862">Zinc</keyword>
<dbReference type="OMA" id="ICLINTW"/>
<evidence type="ECO:0000256" key="2">
    <source>
        <dbReference type="ARBA" id="ARBA00006991"/>
    </source>
</evidence>
<dbReference type="Gene3D" id="3.30.160.60">
    <property type="entry name" value="Classic Zinc Finger"/>
    <property type="match status" value="6"/>
</dbReference>
<dbReference type="GO" id="GO:0008270">
    <property type="term" value="F:zinc ion binding"/>
    <property type="evidence" value="ECO:0007669"/>
    <property type="project" value="UniProtKB-KW"/>
</dbReference>
<dbReference type="GO" id="GO:0000978">
    <property type="term" value="F:RNA polymerase II cis-regulatory region sequence-specific DNA binding"/>
    <property type="evidence" value="ECO:0007669"/>
    <property type="project" value="TreeGrafter"/>
</dbReference>
<evidence type="ECO:0000256" key="9">
    <source>
        <dbReference type="ARBA" id="ARBA00023163"/>
    </source>
</evidence>
<evidence type="ECO:0000313" key="14">
    <source>
        <dbReference type="Proteomes" id="UP000694388"/>
    </source>
</evidence>
<evidence type="ECO:0000256" key="8">
    <source>
        <dbReference type="ARBA" id="ARBA00023125"/>
    </source>
</evidence>
<accession>A0A8C4Q2H6</accession>
<keyword evidence="5 11" id="KW-0863">Zinc-finger</keyword>
<keyword evidence="8" id="KW-0238">DNA-binding</keyword>
<dbReference type="FunFam" id="3.30.160.60:FF:001270">
    <property type="entry name" value="zinc finger protein 583 isoform X1"/>
    <property type="match status" value="1"/>
</dbReference>
<dbReference type="FunFam" id="3.30.160.60:FF:001119">
    <property type="entry name" value="zinc finger protein 408"/>
    <property type="match status" value="1"/>
</dbReference>
<dbReference type="GO" id="GO:0005634">
    <property type="term" value="C:nucleus"/>
    <property type="evidence" value="ECO:0007669"/>
    <property type="project" value="UniProtKB-SubCell"/>
</dbReference>
<evidence type="ECO:0000256" key="10">
    <source>
        <dbReference type="ARBA" id="ARBA00023242"/>
    </source>
</evidence>
<dbReference type="InterPro" id="IPR036236">
    <property type="entry name" value="Znf_C2H2_sf"/>
</dbReference>
<evidence type="ECO:0000256" key="6">
    <source>
        <dbReference type="ARBA" id="ARBA00022833"/>
    </source>
</evidence>
<reference evidence="13" key="1">
    <citation type="submission" date="2025-08" db="UniProtKB">
        <authorList>
            <consortium name="Ensembl"/>
        </authorList>
    </citation>
    <scope>IDENTIFICATION</scope>
</reference>
<sequence>MVNIGVMLIKPLGDHTCSLMEGVGEGGRGGGGGPLLQPPCWDVICLINTWAIPLWKLLFGVPYLPRCFYFLVHYLYMFGEAAPTFMNGSAMHPHDSQTETNKRSFYKQDKPNNEMFAENNFHKAHKGKKGEHPCKCKTCGKSFNRLTNLNTHMTIHNGERPHKCTTCGKCFNRSSTLKRHMTIHNGERLYKCTSCGKSCNQSSNLKKHMRIHNGERPYKCTICGKSFNQSSNLKTHVTIHNGERPYKCTSCAKSFTQSSHLKSHMRIHNDEHLYKCTNSGESFINLSSFKMHMRNHSGDKTRRALGRAHTSAT</sequence>
<dbReference type="FunFam" id="3.30.160.60:FF:000634">
    <property type="entry name" value="Zinc finger X-chromosomal protein"/>
    <property type="match status" value="1"/>
</dbReference>
<keyword evidence="3" id="KW-0479">Metal-binding</keyword>
<feature type="domain" description="C2H2-type" evidence="12">
    <location>
        <begin position="246"/>
        <end position="273"/>
    </location>
</feature>
<reference evidence="13" key="2">
    <citation type="submission" date="2025-09" db="UniProtKB">
        <authorList>
            <consortium name="Ensembl"/>
        </authorList>
    </citation>
    <scope>IDENTIFICATION</scope>
</reference>
<feature type="domain" description="C2H2-type" evidence="12">
    <location>
        <begin position="134"/>
        <end position="161"/>
    </location>
</feature>
<evidence type="ECO:0000256" key="7">
    <source>
        <dbReference type="ARBA" id="ARBA00023015"/>
    </source>
</evidence>
<comment type="subcellular location">
    <subcellularLocation>
        <location evidence="1">Nucleus</location>
    </subcellularLocation>
</comment>
<name>A0A8C4Q2H6_EPTBU</name>
<dbReference type="SMART" id="SM00355">
    <property type="entry name" value="ZnF_C2H2"/>
    <property type="match status" value="6"/>
</dbReference>